<proteinExistence type="predicted"/>
<dbReference type="Proteomes" id="UP000324917">
    <property type="component" value="Unassembled WGS sequence"/>
</dbReference>
<name>A0A5A5RRW6_MICAE</name>
<sequence length="29" mass="3106">MDINSYQLSVISYQLSASEGKSASSQQAI</sequence>
<accession>A0A5A5RRW6</accession>
<evidence type="ECO:0000313" key="1">
    <source>
        <dbReference type="EMBL" id="GCA75902.1"/>
    </source>
</evidence>
<reference evidence="1 2" key="1">
    <citation type="submission" date="2018-09" db="EMBL/GenBank/DDBJ databases">
        <title>Evolutionary history of phycoerythrin pigmentation in the water bloom-forming cyanobacterium Microcystis aeruginosa.</title>
        <authorList>
            <person name="Tanabe Y."/>
            <person name="Tanabe Y."/>
            <person name="Yamaguchi H."/>
        </authorList>
    </citation>
    <scope>NUCLEOTIDE SEQUENCE [LARGE SCALE GENOMIC DNA]</scope>
    <source>
        <strain evidence="1 2">NIES-2520</strain>
    </source>
</reference>
<dbReference type="AlphaFoldDB" id="A0A5A5RRW6"/>
<protein>
    <submittedName>
        <fullName evidence="1">Uncharacterized protein</fullName>
    </submittedName>
</protein>
<dbReference type="EMBL" id="BHVP01000052">
    <property type="protein sequence ID" value="GCA75902.1"/>
    <property type="molecule type" value="Genomic_DNA"/>
</dbReference>
<organism evidence="1 2">
    <name type="scientific">Microcystis aeruginosa NIES-2520</name>
    <dbReference type="NCBI Taxonomy" id="2303982"/>
    <lineage>
        <taxon>Bacteria</taxon>
        <taxon>Bacillati</taxon>
        <taxon>Cyanobacteriota</taxon>
        <taxon>Cyanophyceae</taxon>
        <taxon>Oscillatoriophycideae</taxon>
        <taxon>Chroococcales</taxon>
        <taxon>Microcystaceae</taxon>
        <taxon>Microcystis</taxon>
    </lineage>
</organism>
<comment type="caution">
    <text evidence="1">The sequence shown here is derived from an EMBL/GenBank/DDBJ whole genome shotgun (WGS) entry which is preliminary data.</text>
</comment>
<evidence type="ECO:0000313" key="2">
    <source>
        <dbReference type="Proteomes" id="UP000324917"/>
    </source>
</evidence>
<gene>
    <name evidence="1" type="ORF">MiTe_02739</name>
</gene>